<evidence type="ECO:0000313" key="12">
    <source>
        <dbReference type="Proteomes" id="UP000749559"/>
    </source>
</evidence>
<proteinExistence type="inferred from homology"/>
<dbReference type="GO" id="GO:0038023">
    <property type="term" value="F:signaling receptor activity"/>
    <property type="evidence" value="ECO:0007669"/>
    <property type="project" value="TreeGrafter"/>
</dbReference>
<dbReference type="GO" id="GO:0007165">
    <property type="term" value="P:signal transduction"/>
    <property type="evidence" value="ECO:0007669"/>
    <property type="project" value="InterPro"/>
</dbReference>
<dbReference type="EMBL" id="CAIIXF020000009">
    <property type="protein sequence ID" value="CAH1794128.1"/>
    <property type="molecule type" value="Genomic_DNA"/>
</dbReference>
<dbReference type="Gene3D" id="3.40.50.10140">
    <property type="entry name" value="Toll/interleukin-1 receptor homology (TIR) domain"/>
    <property type="match status" value="1"/>
</dbReference>
<dbReference type="OrthoDB" id="6113917at2759"/>
<dbReference type="InterPro" id="IPR001611">
    <property type="entry name" value="Leu-rich_rpt"/>
</dbReference>
<gene>
    <name evidence="11" type="ORF">OFUS_LOCUS18890</name>
</gene>
<dbReference type="GO" id="GO:0005886">
    <property type="term" value="C:plasma membrane"/>
    <property type="evidence" value="ECO:0007669"/>
    <property type="project" value="TreeGrafter"/>
</dbReference>
<reference evidence="11" key="1">
    <citation type="submission" date="2022-03" db="EMBL/GenBank/DDBJ databases">
        <authorList>
            <person name="Martin C."/>
        </authorList>
    </citation>
    <scope>NUCLEOTIDE SEQUENCE</scope>
</reference>
<evidence type="ECO:0000256" key="5">
    <source>
        <dbReference type="ARBA" id="ARBA00022729"/>
    </source>
</evidence>
<accession>A0A8J1UNT8</accession>
<evidence type="ECO:0000256" key="10">
    <source>
        <dbReference type="ARBA" id="ARBA00023180"/>
    </source>
</evidence>
<evidence type="ECO:0000256" key="1">
    <source>
        <dbReference type="ARBA" id="ARBA00004479"/>
    </source>
</evidence>
<dbReference type="SUPFAM" id="SSF52058">
    <property type="entry name" value="L domain-like"/>
    <property type="match status" value="2"/>
</dbReference>
<evidence type="ECO:0000256" key="2">
    <source>
        <dbReference type="ARBA" id="ARBA00009634"/>
    </source>
</evidence>
<evidence type="ECO:0000256" key="3">
    <source>
        <dbReference type="ARBA" id="ARBA00022614"/>
    </source>
</evidence>
<keyword evidence="3" id="KW-0433">Leucine-rich repeat</keyword>
<keyword evidence="10" id="KW-0325">Glycoprotein</keyword>
<dbReference type="PANTHER" id="PTHR24365">
    <property type="entry name" value="TOLL-LIKE RECEPTOR"/>
    <property type="match status" value="1"/>
</dbReference>
<keyword evidence="12" id="KW-1185">Reference proteome</keyword>
<protein>
    <submittedName>
        <fullName evidence="11">Uncharacterized protein</fullName>
    </submittedName>
</protein>
<dbReference type="InterPro" id="IPR003591">
    <property type="entry name" value="Leu-rich_rpt_typical-subtyp"/>
</dbReference>
<dbReference type="InterPro" id="IPR035897">
    <property type="entry name" value="Toll_tir_struct_dom_sf"/>
</dbReference>
<dbReference type="PANTHER" id="PTHR24365:SF541">
    <property type="entry name" value="PROTEIN TOLL-RELATED"/>
    <property type="match status" value="1"/>
</dbReference>
<dbReference type="Pfam" id="PF01582">
    <property type="entry name" value="TIR"/>
    <property type="match status" value="1"/>
</dbReference>
<dbReference type="SMART" id="SM00082">
    <property type="entry name" value="LRRCT"/>
    <property type="match status" value="2"/>
</dbReference>
<comment type="similarity">
    <text evidence="2">Belongs to the Toll-like receptor family.</text>
</comment>
<name>A0A8J1UNT8_OWEFU</name>
<comment type="caution">
    <text evidence="11">The sequence shown here is derived from an EMBL/GenBank/DDBJ whole genome shotgun (WGS) entry which is preliminary data.</text>
</comment>
<keyword evidence="4" id="KW-0812">Transmembrane</keyword>
<evidence type="ECO:0000256" key="7">
    <source>
        <dbReference type="ARBA" id="ARBA00022989"/>
    </source>
</evidence>
<dbReference type="AlphaFoldDB" id="A0A8J1UNT8"/>
<keyword evidence="6" id="KW-0677">Repeat</keyword>
<keyword evidence="5" id="KW-0732">Signal</keyword>
<sequence length="791" mass="91618">MKMQFFIVAVVCTCMFINYALSDSTTECDVKDGNYGVLKISCPPGTDINTVNTGQINIENIHTLDVTHNNLTSIPLWICEFRSLTNLDLSYNSIVEIPKDIFRCGSNFRSLETIDLSFNKIRKLQAGVFDNLMMLNTLYMNNNDMEMIEKDMFSDRLSFKYIDWSYNKLTSIDSKFIQLLLMSPSYVIKVFDFSHNEIYKFDNTGFRVDFKRQHISYLNLQHNKFKYINVDIVKAIFNITDITELKTLFSLDGFLYIDISNNPIMCDCNMYEIKQFLNELILFPSTPDIFKSWVEQSITCMYPADVKGKPITKLDGTQLICNITEKCPEKCTCMRKPEMKRLEVNCSSQSLEELPNSLPLNQNDNSELINLDMSGNLLSEIKNRSYLPNLGTFDVSGNRLNTIEDEALDNLNAIQKWYLHDNQFSTLPSKMKDMPFPILSNLTLHGNHLVCNCSTMWLKPWLWALKEDKRLHKPRMITCGETGDIIIEHDFNEAICYINWGLIVGLPMLCLTLVTMGLITLYRFRNIIVLFIRKRREYKEIPGGKEYDVFVGYVTQDVMWIRNVLIPLLEPKYKLCIHNRDFEVGKPIVDNIANSIGKSQRSIMVLSPRFLESGWCKEEFLIAHRQYMLNPSQVLIPILLPDFDTTQEMPSHVKCYLQAHTYLKCDDPWFDKKIKDRMPKTSIIEYKEEMNNQRHLAVKIDNNDDIKELNDAIPDAIRVSTISNGTVIPNILNGHIPNEKPQNGHVENGHIKHIEGAPNEHTNDENIKNNRENIQYENVVYEIDPEDINVV</sequence>
<dbReference type="InterPro" id="IPR032675">
    <property type="entry name" value="LRR_dom_sf"/>
</dbReference>
<keyword evidence="9" id="KW-0675">Receptor</keyword>
<comment type="subcellular location">
    <subcellularLocation>
        <location evidence="1">Membrane</location>
        <topology evidence="1">Single-pass type I membrane protein</topology>
    </subcellularLocation>
</comment>
<keyword evidence="7" id="KW-1133">Transmembrane helix</keyword>
<evidence type="ECO:0000313" key="11">
    <source>
        <dbReference type="EMBL" id="CAH1794128.1"/>
    </source>
</evidence>
<evidence type="ECO:0000256" key="4">
    <source>
        <dbReference type="ARBA" id="ARBA00022692"/>
    </source>
</evidence>
<evidence type="ECO:0000256" key="9">
    <source>
        <dbReference type="ARBA" id="ARBA00023170"/>
    </source>
</evidence>
<dbReference type="InterPro" id="IPR000483">
    <property type="entry name" value="Cys-rich_flank_reg_C"/>
</dbReference>
<dbReference type="SUPFAM" id="SSF52200">
    <property type="entry name" value="Toll/Interleukin receptor TIR domain"/>
    <property type="match status" value="1"/>
</dbReference>
<organism evidence="11 12">
    <name type="scientific">Owenia fusiformis</name>
    <name type="common">Polychaete worm</name>
    <dbReference type="NCBI Taxonomy" id="6347"/>
    <lineage>
        <taxon>Eukaryota</taxon>
        <taxon>Metazoa</taxon>
        <taxon>Spiralia</taxon>
        <taxon>Lophotrochozoa</taxon>
        <taxon>Annelida</taxon>
        <taxon>Polychaeta</taxon>
        <taxon>Sedentaria</taxon>
        <taxon>Canalipalpata</taxon>
        <taxon>Sabellida</taxon>
        <taxon>Oweniida</taxon>
        <taxon>Oweniidae</taxon>
        <taxon>Owenia</taxon>
    </lineage>
</organism>
<evidence type="ECO:0000256" key="8">
    <source>
        <dbReference type="ARBA" id="ARBA00023136"/>
    </source>
</evidence>
<dbReference type="PROSITE" id="PS50104">
    <property type="entry name" value="TIR"/>
    <property type="match status" value="1"/>
</dbReference>
<dbReference type="SMART" id="SM00369">
    <property type="entry name" value="LRR_TYP"/>
    <property type="match status" value="5"/>
</dbReference>
<dbReference type="PROSITE" id="PS51450">
    <property type="entry name" value="LRR"/>
    <property type="match status" value="2"/>
</dbReference>
<dbReference type="Gene3D" id="3.80.10.10">
    <property type="entry name" value="Ribonuclease Inhibitor"/>
    <property type="match status" value="4"/>
</dbReference>
<dbReference type="Proteomes" id="UP000749559">
    <property type="component" value="Unassembled WGS sequence"/>
</dbReference>
<keyword evidence="8" id="KW-0472">Membrane</keyword>
<evidence type="ECO:0000256" key="6">
    <source>
        <dbReference type="ARBA" id="ARBA00022737"/>
    </source>
</evidence>
<dbReference type="InterPro" id="IPR000157">
    <property type="entry name" value="TIR_dom"/>
</dbReference>
<dbReference type="SMART" id="SM00255">
    <property type="entry name" value="TIR"/>
    <property type="match status" value="1"/>
</dbReference>
<dbReference type="Pfam" id="PF13855">
    <property type="entry name" value="LRR_8"/>
    <property type="match status" value="1"/>
</dbReference>